<proteinExistence type="predicted"/>
<accession>A0A7S4CZ70</accession>
<dbReference type="EMBL" id="HBJA01061611">
    <property type="protein sequence ID" value="CAE0810617.1"/>
    <property type="molecule type" value="Transcribed_RNA"/>
</dbReference>
<sequence>MMWLHAELDVLIVTSYAPNRSFQNMVELLFGWVSQRLAGNVISEDPDAAMLDIRNLVDGMRDGYSVLCDIPPDGPPADWPSYDTLPAFTRSSNKQIRSDESLREVYERFLFFLDHCDRRTNLLAFIRCSKKNCPCAKKPWRAKRFRAELDHLKGLPTPIPHPAHADHFLSYAEHREQRLNADPDTHQPSFAKCPGRCTLCRYVFKSENDKAVHNRLRHPRSGSLLNE</sequence>
<feature type="domain" description="C2H2-type" evidence="1">
    <location>
        <begin position="197"/>
        <end position="218"/>
    </location>
</feature>
<organism evidence="2">
    <name type="scientific">Eutreptiella gymnastica</name>
    <dbReference type="NCBI Taxonomy" id="73025"/>
    <lineage>
        <taxon>Eukaryota</taxon>
        <taxon>Discoba</taxon>
        <taxon>Euglenozoa</taxon>
        <taxon>Euglenida</taxon>
        <taxon>Spirocuta</taxon>
        <taxon>Euglenophyceae</taxon>
        <taxon>Eutreptiales</taxon>
        <taxon>Eutreptiaceae</taxon>
        <taxon>Eutreptiella</taxon>
    </lineage>
</organism>
<evidence type="ECO:0000313" key="2">
    <source>
        <dbReference type="EMBL" id="CAE0810617.1"/>
    </source>
</evidence>
<gene>
    <name evidence="2" type="ORF">EGYM00163_LOCUS21752</name>
</gene>
<dbReference type="InterPro" id="IPR013087">
    <property type="entry name" value="Znf_C2H2_type"/>
</dbReference>
<dbReference type="AlphaFoldDB" id="A0A7S4CZ70"/>
<name>A0A7S4CZ70_9EUGL</name>
<dbReference type="PROSITE" id="PS00028">
    <property type="entry name" value="ZINC_FINGER_C2H2_1"/>
    <property type="match status" value="1"/>
</dbReference>
<evidence type="ECO:0000259" key="1">
    <source>
        <dbReference type="PROSITE" id="PS00028"/>
    </source>
</evidence>
<reference evidence="2" key="1">
    <citation type="submission" date="2021-01" db="EMBL/GenBank/DDBJ databases">
        <authorList>
            <person name="Corre E."/>
            <person name="Pelletier E."/>
            <person name="Niang G."/>
            <person name="Scheremetjew M."/>
            <person name="Finn R."/>
            <person name="Kale V."/>
            <person name="Holt S."/>
            <person name="Cochrane G."/>
            <person name="Meng A."/>
            <person name="Brown T."/>
            <person name="Cohen L."/>
        </authorList>
    </citation>
    <scope>NUCLEOTIDE SEQUENCE</scope>
    <source>
        <strain evidence="2">CCMP1594</strain>
    </source>
</reference>
<protein>
    <recommendedName>
        <fullName evidence="1">C2H2-type domain-containing protein</fullName>
    </recommendedName>
</protein>